<name>A0AAN9UPQ6_9PEZI</name>
<organism evidence="3 4">
    <name type="scientific">Diatrype stigma</name>
    <dbReference type="NCBI Taxonomy" id="117547"/>
    <lineage>
        <taxon>Eukaryota</taxon>
        <taxon>Fungi</taxon>
        <taxon>Dikarya</taxon>
        <taxon>Ascomycota</taxon>
        <taxon>Pezizomycotina</taxon>
        <taxon>Sordariomycetes</taxon>
        <taxon>Xylariomycetidae</taxon>
        <taxon>Xylariales</taxon>
        <taxon>Diatrypaceae</taxon>
        <taxon>Diatrype</taxon>
    </lineage>
</organism>
<keyword evidence="2" id="KW-0812">Transmembrane</keyword>
<accession>A0AAN9UPQ6</accession>
<keyword evidence="2" id="KW-0472">Membrane</keyword>
<dbReference type="Proteomes" id="UP001320420">
    <property type="component" value="Unassembled WGS sequence"/>
</dbReference>
<sequence>MDLKAWQHIFGPQHLYRRWTYTHYIKLPGWKYDSSQTFRHRDYAGRVKEGPLEDRYLHHVEGRLRKLIVACSDELFEGPDNTTWRRTYIRMVSPLRVRIATWVIDFSYDPKSWEDWWIMLLRALPAAFAMSFFFWDGSPERWQFNGCYAPVPYQYYGTPKVWSNHLENRMGTSTSLLARNNDVYRLLKPRHLCFLRRPYDDELHGVDVRAVADWEAEHEEEEEGEGSSSNGDSKALSYLFIAYSTEHFSHDSDADLNALHVIAETAARAAKVPAYWVAASCMRDPQELESDVYRISDVLRGATKMIIAVGQPKSSYSTASKSLTTDQLLAQWGSRMWTFPEVLLSPGRHIAVYTRGGNLRAPARVSKNQFAGRVWGAVDATEARQLVDHYLGSLGLSRLELAVTALKCLYNRYTTEHLPGDQAYALMGLLRMRPQVDQTDTPFQAFARLSLANDSDKLLERYLCTLPVSPTQPWYDMADAYHSRLWDIEPYCQVAAICSEDTVVLDGARGASVRWKSFFPVGFTTGFSWKRLFAVWCMQNNGTIFVVGIVLCSAAPSLRGTSGGGALVAVGVLCLLLAIAVLLGSPALIRTTYGGKLAEVQAALFGFEGYVNAPAVERSIFGGCFGRMGWSVNGSPLSRSTVNEHGERVGVDPTKDPAVRQLVEDARHARPGDMRIFTLVDTYSMEMTMFQAARPPTCVFLCASEGGMQRAVACSYDWTTQTMYRETVLRMPTTALNRMDRVPRVRIGIQRPEMPSRPVPITATTTTTAGAAV</sequence>
<proteinExistence type="predicted"/>
<dbReference type="EMBL" id="JAKJXP020000055">
    <property type="protein sequence ID" value="KAK7751012.1"/>
    <property type="molecule type" value="Genomic_DNA"/>
</dbReference>
<comment type="caution">
    <text evidence="3">The sequence shown here is derived from an EMBL/GenBank/DDBJ whole genome shotgun (WGS) entry which is preliminary data.</text>
</comment>
<evidence type="ECO:0000256" key="1">
    <source>
        <dbReference type="SAM" id="MobiDB-lite"/>
    </source>
</evidence>
<keyword evidence="4" id="KW-1185">Reference proteome</keyword>
<gene>
    <name evidence="3" type="ORF">SLS62_006997</name>
</gene>
<keyword evidence="2" id="KW-1133">Transmembrane helix</keyword>
<feature type="transmembrane region" description="Helical" evidence="2">
    <location>
        <begin position="564"/>
        <end position="589"/>
    </location>
</feature>
<feature type="region of interest" description="Disordered" evidence="1">
    <location>
        <begin position="753"/>
        <end position="773"/>
    </location>
</feature>
<feature type="compositionally biased region" description="Low complexity" evidence="1">
    <location>
        <begin position="762"/>
        <end position="773"/>
    </location>
</feature>
<evidence type="ECO:0000313" key="4">
    <source>
        <dbReference type="Proteomes" id="UP001320420"/>
    </source>
</evidence>
<evidence type="ECO:0000313" key="3">
    <source>
        <dbReference type="EMBL" id="KAK7751012.1"/>
    </source>
</evidence>
<protein>
    <recommendedName>
        <fullName evidence="5">3-hydroxyisobutyrate dehydrogenase protein</fullName>
    </recommendedName>
</protein>
<evidence type="ECO:0008006" key="5">
    <source>
        <dbReference type="Google" id="ProtNLM"/>
    </source>
</evidence>
<dbReference type="AlphaFoldDB" id="A0AAN9UPQ6"/>
<feature type="transmembrane region" description="Helical" evidence="2">
    <location>
        <begin position="533"/>
        <end position="558"/>
    </location>
</feature>
<reference evidence="3 4" key="1">
    <citation type="submission" date="2024-02" db="EMBL/GenBank/DDBJ databases">
        <title>De novo assembly and annotation of 12 fungi associated with fruit tree decline syndrome in Ontario, Canada.</title>
        <authorList>
            <person name="Sulman M."/>
            <person name="Ellouze W."/>
            <person name="Ilyukhin E."/>
        </authorList>
    </citation>
    <scope>NUCLEOTIDE SEQUENCE [LARGE SCALE GENOMIC DNA]</scope>
    <source>
        <strain evidence="3 4">M11/M66-122</strain>
    </source>
</reference>
<evidence type="ECO:0000256" key="2">
    <source>
        <dbReference type="SAM" id="Phobius"/>
    </source>
</evidence>